<feature type="site" description="Lowers pKa of active site Cys" evidence="3">
    <location>
        <position position="244"/>
    </location>
</feature>
<sequence>MPKMLINGVLRDKPAQIDGQFHRMPSGFRNQIDANPGSKHPAALDRYHLYLSKACPWCHGVELVLILKGLAEAISITWMYPISSEDGWVIDQSAFDGNDGVPRDHFLYQAYQRAAPDYTGPISVPVLLDKSTSEIISTESADIMRMLNSAFTDVDATGPDLYPTALADEIDLIDSMIQTPIRDGAYRAGFATSQTAYCSAVIALFDALDDIESLLGQRRYLAGSTLTEVDLKLFPTLLRFDPVYVTHFKTDRKRIADYPALSRYLADVLQYPGVAPTINMPHIRAHYFQSHRHINPTGIISIGPELQVMAIPTKGAS</sequence>
<dbReference type="EMBL" id="CP127247">
    <property type="protein sequence ID" value="WIY24988.1"/>
    <property type="molecule type" value="Genomic_DNA"/>
</dbReference>
<dbReference type="SUPFAM" id="SSF52833">
    <property type="entry name" value="Thioredoxin-like"/>
    <property type="match status" value="1"/>
</dbReference>
<feature type="site" description="Lowers pKa of active site Cys" evidence="3">
    <location>
        <position position="287"/>
    </location>
</feature>
<dbReference type="KEGG" id="ppso:QPJ95_21280"/>
<dbReference type="GO" id="GO:0004364">
    <property type="term" value="F:glutathione transferase activity"/>
    <property type="evidence" value="ECO:0007669"/>
    <property type="project" value="InterPro"/>
</dbReference>
<dbReference type="PANTHER" id="PTHR32419">
    <property type="entry name" value="GLUTATHIONYL-HYDROQUINONE REDUCTASE"/>
    <property type="match status" value="1"/>
</dbReference>
<keyword evidence="6" id="KW-1185">Reference proteome</keyword>
<dbReference type="PANTHER" id="PTHR32419:SF6">
    <property type="entry name" value="GLUTATHIONE S-TRANSFERASE OMEGA-LIKE 1-RELATED"/>
    <property type="match status" value="1"/>
</dbReference>
<dbReference type="Pfam" id="PF13409">
    <property type="entry name" value="GST_N_2"/>
    <property type="match status" value="1"/>
</dbReference>
<dbReference type="PROSITE" id="PS50405">
    <property type="entry name" value="GST_CTER"/>
    <property type="match status" value="1"/>
</dbReference>
<dbReference type="CDD" id="cd03190">
    <property type="entry name" value="GST_C_Omega_like"/>
    <property type="match status" value="1"/>
</dbReference>
<organism evidence="5 6">
    <name type="scientific">Parasedimentitalea psychrophila</name>
    <dbReference type="NCBI Taxonomy" id="2997337"/>
    <lineage>
        <taxon>Bacteria</taxon>
        <taxon>Pseudomonadati</taxon>
        <taxon>Pseudomonadota</taxon>
        <taxon>Alphaproteobacteria</taxon>
        <taxon>Rhodobacterales</taxon>
        <taxon>Paracoccaceae</taxon>
        <taxon>Parasedimentitalea</taxon>
    </lineage>
</organism>
<dbReference type="SFLD" id="SFLDS00019">
    <property type="entry name" value="Glutathione_Transferase_(cytos"/>
    <property type="match status" value="1"/>
</dbReference>
<dbReference type="InterPro" id="IPR036282">
    <property type="entry name" value="Glutathione-S-Trfase_C_sf"/>
</dbReference>
<dbReference type="InterPro" id="IPR036249">
    <property type="entry name" value="Thioredoxin-like_sf"/>
</dbReference>
<feature type="active site" description="Nucleophile" evidence="1">
    <location>
        <position position="55"/>
    </location>
</feature>
<dbReference type="Pfam" id="PF13410">
    <property type="entry name" value="GST_C_2"/>
    <property type="match status" value="1"/>
</dbReference>
<dbReference type="Gene3D" id="1.20.1050.10">
    <property type="match status" value="1"/>
</dbReference>
<feature type="binding site" evidence="2">
    <location>
        <position position="88"/>
    </location>
    <ligand>
        <name>glutathione</name>
        <dbReference type="ChEBI" id="CHEBI:57925"/>
    </ligand>
</feature>
<evidence type="ECO:0000256" key="1">
    <source>
        <dbReference type="PIRSR" id="PIRSR015753-1"/>
    </source>
</evidence>
<reference evidence="5 6" key="1">
    <citation type="submission" date="2023-06" db="EMBL/GenBank/DDBJ databases">
        <title>Parasedimentitalea psychrophila sp. nov., a psychrophilic bacterium isolated from deep-sea sediment.</title>
        <authorList>
            <person name="Li A."/>
        </authorList>
    </citation>
    <scope>NUCLEOTIDE SEQUENCE [LARGE SCALE GENOMIC DNA]</scope>
    <source>
        <strain evidence="5 6">QS115</strain>
    </source>
</reference>
<dbReference type="AlphaFoldDB" id="A0A9Y2KYG0"/>
<dbReference type="InterPro" id="IPR004045">
    <property type="entry name" value="Glutathione_S-Trfase_N"/>
</dbReference>
<dbReference type="Proteomes" id="UP001238334">
    <property type="component" value="Chromosome"/>
</dbReference>
<dbReference type="SUPFAM" id="SSF47616">
    <property type="entry name" value="GST C-terminal domain-like"/>
    <property type="match status" value="1"/>
</dbReference>
<feature type="domain" description="GST C-terminal" evidence="4">
    <location>
        <begin position="160"/>
        <end position="297"/>
    </location>
</feature>
<evidence type="ECO:0000259" key="4">
    <source>
        <dbReference type="PROSITE" id="PS50405"/>
    </source>
</evidence>
<dbReference type="SFLD" id="SFLDG01148">
    <property type="entry name" value="Xi_(cytGST)"/>
    <property type="match status" value="1"/>
</dbReference>
<name>A0A9Y2KYG0_9RHOB</name>
<dbReference type="GO" id="GO:0005737">
    <property type="term" value="C:cytoplasm"/>
    <property type="evidence" value="ECO:0007669"/>
    <property type="project" value="TreeGrafter"/>
</dbReference>
<dbReference type="InterPro" id="IPR040079">
    <property type="entry name" value="Glutathione_S-Trfase"/>
</dbReference>
<dbReference type="InterPro" id="IPR010987">
    <property type="entry name" value="Glutathione-S-Trfase_C-like"/>
</dbReference>
<dbReference type="PIRSF" id="PIRSF015753">
    <property type="entry name" value="GST"/>
    <property type="match status" value="1"/>
</dbReference>
<dbReference type="InterPro" id="IPR016639">
    <property type="entry name" value="GST_Omega/GSH"/>
</dbReference>
<evidence type="ECO:0000313" key="6">
    <source>
        <dbReference type="Proteomes" id="UP001238334"/>
    </source>
</evidence>
<dbReference type="SFLD" id="SFLDG01206">
    <property type="entry name" value="Xi.1"/>
    <property type="match status" value="1"/>
</dbReference>
<evidence type="ECO:0000313" key="5">
    <source>
        <dbReference type="EMBL" id="WIY24988.1"/>
    </source>
</evidence>
<dbReference type="Gene3D" id="3.40.30.10">
    <property type="entry name" value="Glutaredoxin"/>
    <property type="match status" value="1"/>
</dbReference>
<protein>
    <submittedName>
        <fullName evidence="5">Glutathione S-transferase C-terminal domain-containing protein</fullName>
    </submittedName>
</protein>
<dbReference type="InterPro" id="IPR047047">
    <property type="entry name" value="GST_Omega-like_C"/>
</dbReference>
<evidence type="ECO:0000256" key="2">
    <source>
        <dbReference type="PIRSR" id="PIRSR015753-2"/>
    </source>
</evidence>
<accession>A0A9Y2KYG0</accession>
<gene>
    <name evidence="5" type="ORF">QPJ95_21280</name>
</gene>
<dbReference type="RefSeq" id="WP_270920929.1">
    <property type="nucleotide sequence ID" value="NZ_CP127247.1"/>
</dbReference>
<feature type="binding site" evidence="2">
    <location>
        <begin position="139"/>
        <end position="140"/>
    </location>
    <ligand>
        <name>glutathione</name>
        <dbReference type="ChEBI" id="CHEBI:57925"/>
    </ligand>
</feature>
<proteinExistence type="predicted"/>
<feature type="active site" description="Proton donor/acceptor" evidence="1">
    <location>
        <position position="186"/>
    </location>
</feature>
<evidence type="ECO:0000256" key="3">
    <source>
        <dbReference type="PIRSR" id="PIRSR015753-3"/>
    </source>
</evidence>